<feature type="compositionally biased region" description="Basic and acidic residues" evidence="1">
    <location>
        <begin position="45"/>
        <end position="63"/>
    </location>
</feature>
<organism evidence="2 3">
    <name type="scientific">Methylocella silvestris</name>
    <dbReference type="NCBI Taxonomy" id="199596"/>
    <lineage>
        <taxon>Bacteria</taxon>
        <taxon>Pseudomonadati</taxon>
        <taxon>Pseudomonadota</taxon>
        <taxon>Alphaproteobacteria</taxon>
        <taxon>Hyphomicrobiales</taxon>
        <taxon>Beijerinckiaceae</taxon>
        <taxon>Methylocella</taxon>
    </lineage>
</organism>
<gene>
    <name evidence="2" type="ORF">CR492_07720</name>
</gene>
<evidence type="ECO:0008006" key="4">
    <source>
        <dbReference type="Google" id="ProtNLM"/>
    </source>
</evidence>
<dbReference type="OrthoDB" id="7189469at2"/>
<protein>
    <recommendedName>
        <fullName evidence="4">DUF2497 domain-containing protein</fullName>
    </recommendedName>
</protein>
<dbReference type="Proteomes" id="UP000236286">
    <property type="component" value="Unassembled WGS sequence"/>
</dbReference>
<sequence>MSAAYSVEASGELSDQRPREPSMEDILASIRRIIAEDQALFAADDSSRARSEEASAADARDASFGDPTQAASPEQRRAAVSEEFGAQPIASGDTSETVAGAFNTLVASRFAQNSDAILALAREALRPMLAAWLDAHLPALVERLVKAEIERMTRGA</sequence>
<dbReference type="RefSeq" id="WP_102843161.1">
    <property type="nucleotide sequence ID" value="NZ_PDZR01000006.1"/>
</dbReference>
<reference evidence="2 3" key="1">
    <citation type="submission" date="2017-10" db="EMBL/GenBank/DDBJ databases">
        <title>Genome announcement of Methylocella silvestris TVC from permafrost.</title>
        <authorList>
            <person name="Wang J."/>
            <person name="Geng K."/>
            <person name="Ul-Haque F."/>
            <person name="Crombie A.T."/>
            <person name="Street L.E."/>
            <person name="Wookey P.A."/>
            <person name="Murrell J.C."/>
            <person name="Pratscher J."/>
        </authorList>
    </citation>
    <scope>NUCLEOTIDE SEQUENCE [LARGE SCALE GENOMIC DNA]</scope>
    <source>
        <strain evidence="2 3">TVC</strain>
    </source>
</reference>
<accession>A0A2J7TIH4</accession>
<feature type="region of interest" description="Disordered" evidence="1">
    <location>
        <begin position="1"/>
        <end position="24"/>
    </location>
</feature>
<dbReference type="EMBL" id="PDZR01000006">
    <property type="protein sequence ID" value="PNG26565.1"/>
    <property type="molecule type" value="Genomic_DNA"/>
</dbReference>
<proteinExistence type="predicted"/>
<evidence type="ECO:0000256" key="1">
    <source>
        <dbReference type="SAM" id="MobiDB-lite"/>
    </source>
</evidence>
<evidence type="ECO:0000313" key="3">
    <source>
        <dbReference type="Proteomes" id="UP000236286"/>
    </source>
</evidence>
<comment type="caution">
    <text evidence="2">The sequence shown here is derived from an EMBL/GenBank/DDBJ whole genome shotgun (WGS) entry which is preliminary data.</text>
</comment>
<name>A0A2J7TIH4_METSI</name>
<evidence type="ECO:0000313" key="2">
    <source>
        <dbReference type="EMBL" id="PNG26565.1"/>
    </source>
</evidence>
<dbReference type="InterPro" id="IPR019632">
    <property type="entry name" value="DUF2497"/>
</dbReference>
<dbReference type="AlphaFoldDB" id="A0A2J7TIH4"/>
<dbReference type="Pfam" id="PF10691">
    <property type="entry name" value="DUF2497"/>
    <property type="match status" value="1"/>
</dbReference>
<feature type="region of interest" description="Disordered" evidence="1">
    <location>
        <begin position="43"/>
        <end position="93"/>
    </location>
</feature>